<feature type="domain" description="Trimeric autotransporter adhesin YadA-like stalk" evidence="1">
    <location>
        <begin position="276"/>
        <end position="303"/>
    </location>
</feature>
<evidence type="ECO:0000313" key="3">
    <source>
        <dbReference type="Proteomes" id="UP000002304"/>
    </source>
</evidence>
<feature type="domain" description="Trimeric autotransporter adhesin YadA-like stalk" evidence="1">
    <location>
        <begin position="666"/>
        <end position="695"/>
    </location>
</feature>
<accession>J0R304</accession>
<name>J0R304_BARVI</name>
<gene>
    <name evidence="2" type="ORF">ME1_00199</name>
</gene>
<dbReference type="Gene3D" id="6.10.250.2030">
    <property type="match status" value="1"/>
</dbReference>
<evidence type="ECO:0000259" key="1">
    <source>
        <dbReference type="Pfam" id="PF05662"/>
    </source>
</evidence>
<dbReference type="Gene3D" id="2.150.10.10">
    <property type="entry name" value="Serralysin-like metalloprotease, C-terminal"/>
    <property type="match status" value="1"/>
</dbReference>
<dbReference type="Proteomes" id="UP000002304">
    <property type="component" value="Unassembled WGS sequence"/>
</dbReference>
<dbReference type="Gene3D" id="1.20.5.170">
    <property type="match status" value="3"/>
</dbReference>
<dbReference type="InterPro" id="IPR011049">
    <property type="entry name" value="Serralysin-like_metalloprot_C"/>
</dbReference>
<feature type="domain" description="Trimeric autotransporter adhesin YadA-like stalk" evidence="1">
    <location>
        <begin position="470"/>
        <end position="507"/>
    </location>
</feature>
<feature type="non-terminal residue" evidence="2">
    <location>
        <position position="751"/>
    </location>
</feature>
<sequence length="751" mass="79790">DGKEEDTSYHNVADALSGVGNSITNVQHTLTEQINNVVKKVESESFVQQDKATHSLTIGAKTEDTTINIANKNGADRTLSGVKVAVKDNEAVNKGQLDESLKGLSNSLQSDDSAVVHYDKKDDENGTINYKSVTFGGKDKSPVGLHNIADGKISKGSHDAITGGQVNKIGEDVAKFLGGGTGFNNGTFTGPTYNLSKVDADGQVEKKSFNDIAQAFTGLDENIKNVNQRIKDVSENVAQDSLNWNEEKKAFVATHGEEGNKANSKITSLQYGNIAENSTDAITGGQLYSLGSDVAKYFGGGASYAEGTWTAPTFTVKTIKDDGETIEDKDYSSVAEAFAGISTSFTNIKNDITNVVSDSLVKWDEDTKSITIGKEKDDAKISIADKDSQSRTLSGLKAAEHNDEAVNKAQLDENVDKLTKDINDVRSVAVFYDTEEDTEEVSALTRSARKAKQNSVTFGDPSQGTVALRNVGSGKVTKDSTEAVNGSQLYSMGDTVAKYFGGGASYENGTWTAPKFTVKKFDAAGEATEENYDNVADAFAEISSSVTKIHNEVTNQIDKVVGDSLVKQDETTKVIKIGAETEGAGISFANRDGTDRTLSGVKAAENDNEAVNKAQLEKGLKDLSTSLQSDESAVVHYDKNTDENGTINYASVTFGKGKDSAAVGLHNVADGAISEGSHDVVNGGQINKISQDVAKFLGGEASFKDGVLTEPTYKLSKISPDGKEEDTSYHNVADALSGVGNSITNVQHTLT</sequence>
<dbReference type="GO" id="GO:0019867">
    <property type="term" value="C:outer membrane"/>
    <property type="evidence" value="ECO:0007669"/>
    <property type="project" value="InterPro"/>
</dbReference>
<evidence type="ECO:0000313" key="2">
    <source>
        <dbReference type="EMBL" id="EJF89974.1"/>
    </source>
</evidence>
<proteinExistence type="predicted"/>
<dbReference type="HOGENOM" id="CLU_422464_0_0_5"/>
<feature type="domain" description="Trimeric autotransporter adhesin YadA-like stalk" evidence="1">
    <location>
        <begin position="146"/>
        <end position="185"/>
    </location>
</feature>
<dbReference type="EMBL" id="AILZ01000007">
    <property type="protein sequence ID" value="EJF89974.1"/>
    <property type="molecule type" value="Genomic_DNA"/>
</dbReference>
<dbReference type="Gene3D" id="4.10.80.270">
    <property type="match status" value="1"/>
</dbReference>
<organism evidence="2 3">
    <name type="scientific">Bartonella vinsonii subsp. arupensis OK-94-513</name>
    <dbReference type="NCBI Taxonomy" id="1094562"/>
    <lineage>
        <taxon>Bacteria</taxon>
        <taxon>Pseudomonadati</taxon>
        <taxon>Pseudomonadota</taxon>
        <taxon>Alphaproteobacteria</taxon>
        <taxon>Hyphomicrobiales</taxon>
        <taxon>Bartonellaceae</taxon>
        <taxon>Bartonella</taxon>
    </lineage>
</organism>
<feature type="non-terminal residue" evidence="2">
    <location>
        <position position="1"/>
    </location>
</feature>
<dbReference type="STRING" id="1094562.ME1_00199"/>
<reference evidence="2 3" key="1">
    <citation type="submission" date="2012-03" db="EMBL/GenBank/DDBJ databases">
        <title>The Genome Sequence of Bartonella vinsonii subsp. arupensis OK-94-513.</title>
        <authorList>
            <consortium name="The Broad Institute Genome Sequencing Platform"/>
            <consortium name="The Broad Institute Genome Sequencing Center for Infectious Disease"/>
            <person name="Feldgarden M."/>
            <person name="Kirby J."/>
            <person name="Kosoy M."/>
            <person name="Birtles R."/>
            <person name="Probert W.S."/>
            <person name="Chiaraviglio L."/>
            <person name="Young S.K."/>
            <person name="Zeng Q."/>
            <person name="Gargeya S."/>
            <person name="Fitzgerald M."/>
            <person name="Haas B."/>
            <person name="Abouelleil A."/>
            <person name="Alvarado L."/>
            <person name="Arachchi H.M."/>
            <person name="Berlin A."/>
            <person name="Chapman S.B."/>
            <person name="Gearin G."/>
            <person name="Goldberg J."/>
            <person name="Griggs A."/>
            <person name="Gujja S."/>
            <person name="Hansen M."/>
            <person name="Heiman D."/>
            <person name="Howarth C."/>
            <person name="Larimer J."/>
            <person name="Lui A."/>
            <person name="MacDonald P.J.P."/>
            <person name="McCowen C."/>
            <person name="Montmayeur A."/>
            <person name="Murphy C."/>
            <person name="Neiman D."/>
            <person name="Pearson M."/>
            <person name="Priest M."/>
            <person name="Roberts A."/>
            <person name="Saif S."/>
            <person name="Shea T."/>
            <person name="Sisk P."/>
            <person name="Stolte C."/>
            <person name="Sykes S."/>
            <person name="Wortman J."/>
            <person name="Nusbaum C."/>
            <person name="Birren B."/>
        </authorList>
    </citation>
    <scope>NUCLEOTIDE SEQUENCE [LARGE SCALE GENOMIC DNA]</scope>
    <source>
        <strain evidence="2 3">OK-94-513</strain>
    </source>
</reference>
<comment type="caution">
    <text evidence="2">The sequence shown here is derived from an EMBL/GenBank/DDBJ whole genome shotgun (WGS) entry which is preliminary data.</text>
</comment>
<dbReference type="Gene3D" id="6.10.250.2040">
    <property type="match status" value="2"/>
</dbReference>
<dbReference type="Pfam" id="PF05662">
    <property type="entry name" value="YadA_stalk"/>
    <property type="match status" value="4"/>
</dbReference>
<dbReference type="InterPro" id="IPR008635">
    <property type="entry name" value="Coiled_stalk_dom"/>
</dbReference>
<protein>
    <recommendedName>
        <fullName evidence="1">Trimeric autotransporter adhesin YadA-like stalk domain-containing protein</fullName>
    </recommendedName>
</protein>
<dbReference type="AlphaFoldDB" id="J0R304"/>